<dbReference type="PANTHER" id="PTHR10566:SF121">
    <property type="entry name" value="PROTEIN KINASE DOMAIN-CONTAINING PROTEIN"/>
    <property type="match status" value="1"/>
</dbReference>
<dbReference type="Pfam" id="PF03109">
    <property type="entry name" value="ABC1"/>
    <property type="match status" value="1"/>
</dbReference>
<protein>
    <recommendedName>
        <fullName evidence="2">Protein kinase domain-containing protein</fullName>
    </recommendedName>
</protein>
<dbReference type="PANTHER" id="PTHR10566">
    <property type="entry name" value="CHAPERONE-ACTIVITY OF BC1 COMPLEX CABC1 -RELATED"/>
    <property type="match status" value="1"/>
</dbReference>
<evidence type="ECO:0000259" key="2">
    <source>
        <dbReference type="PROSITE" id="PS50011"/>
    </source>
</evidence>
<reference evidence="3 4" key="1">
    <citation type="submission" date="2022-07" db="EMBL/GenBank/DDBJ databases">
        <title>Genome-wide signatures of adaptation to extreme environments.</title>
        <authorList>
            <person name="Cho C.H."/>
            <person name="Yoon H.S."/>
        </authorList>
    </citation>
    <scope>NUCLEOTIDE SEQUENCE [LARGE SCALE GENOMIC DNA]</scope>
    <source>
        <strain evidence="3 4">DBV 063 E5</strain>
    </source>
</reference>
<dbReference type="CDD" id="cd05121">
    <property type="entry name" value="ABC1_ADCK3-like"/>
    <property type="match status" value="1"/>
</dbReference>
<dbReference type="InterPro" id="IPR000719">
    <property type="entry name" value="Prot_kinase_dom"/>
</dbReference>
<evidence type="ECO:0000313" key="3">
    <source>
        <dbReference type="EMBL" id="KAK4536347.1"/>
    </source>
</evidence>
<comment type="similarity">
    <text evidence="1">Belongs to the protein kinase superfamily. ADCK protein kinase family.</text>
</comment>
<dbReference type="InterPro" id="IPR011009">
    <property type="entry name" value="Kinase-like_dom_sf"/>
</dbReference>
<dbReference type="InterPro" id="IPR050154">
    <property type="entry name" value="UbiB_kinase"/>
</dbReference>
<sequence>MSSERQRPMGLSFLVSTNGWCRMGSVRRCGATSSFLSRFDPPHHVRWLPAEVNHRRFPHSPRPWTFWRAAAVGEYAKRSRPSITTIATTEGSALRNGTYSGSTNGAYDGPPLAYDPDDLQAYWSRRGLELGARWADFLRIMGPFVARLVQELTRGNLDEPTLRSLARQGRECCERLGPTYVKLAQILSVRPDILPLAVTDELSLLQDAVKPFDTAVAVDMIEQSLGRPLREVFSEFTDEPVASASLAQVYRARLAETGEEVAVKIQRPDALTVVSKDLYVLQRAMNLFQGIMQRFTKQRTDYVELLNTFAAGFYNEMDFLQEADNQQRLRQTLLESMDGAVYVPYVYGEMSSRVLLVTEWVDGIKLTESPPEVLRQLLPLGQECFLRQLLEEPGLFHCDPHPGNMLYLRSIPPRARALHVQPQLCLVDFGLVISIPKRDRDLIVTGIVHLANRDWDAVTDDFIHLGMLPAGEIDRAQVTRLLERVLEPYVFVGGGLAGYTGEGGMFSPSFQNLARDLARASAQIPFSLPPYVSLLARAISTLEGIALRADPQYKIVLQSYPYVARRLLRSTGGQASFRAALHEILYPGGGTPGEKAHPLNMRRLLTFLNSALGKTSTASAAFVDLEAMPEGEQSASVSEVLDLVLAPDSEALREVVVQEASVVLDLALRQVTRRAVLVLGEAPPSPLELLRRLLPRSLQPPLFLPLPPLPPLIPPVLRERVLQPLVDRLAPRLSQSESIYLRDALTVLSDWLGVDLTPVAAGQWSAVLRAWTTSRDTNARRKLQQMWQEVSGSSPRARQRSRALRQLVTEVSNRLRDIEVARMSGSSLHSPR</sequence>
<evidence type="ECO:0000256" key="1">
    <source>
        <dbReference type="ARBA" id="ARBA00009670"/>
    </source>
</evidence>
<dbReference type="PROSITE" id="PS50011">
    <property type="entry name" value="PROTEIN_KINASE_DOM"/>
    <property type="match status" value="1"/>
</dbReference>
<keyword evidence="4" id="KW-1185">Reference proteome</keyword>
<dbReference type="InterPro" id="IPR004147">
    <property type="entry name" value="ABC1_dom"/>
</dbReference>
<evidence type="ECO:0000313" key="4">
    <source>
        <dbReference type="Proteomes" id="UP001301350"/>
    </source>
</evidence>
<comment type="caution">
    <text evidence="3">The sequence shown here is derived from an EMBL/GenBank/DDBJ whole genome shotgun (WGS) entry which is preliminary data.</text>
</comment>
<proteinExistence type="inferred from homology"/>
<gene>
    <name evidence="3" type="ORF">CDCA_CDCA08G2372</name>
</gene>
<feature type="domain" description="Protein kinase" evidence="2">
    <location>
        <begin position="235"/>
        <end position="600"/>
    </location>
</feature>
<dbReference type="EMBL" id="JANCYW010000008">
    <property type="protein sequence ID" value="KAK4536347.1"/>
    <property type="molecule type" value="Genomic_DNA"/>
</dbReference>
<dbReference type="GO" id="GO:0005524">
    <property type="term" value="F:ATP binding"/>
    <property type="evidence" value="ECO:0007669"/>
    <property type="project" value="InterPro"/>
</dbReference>
<accession>A0AAV9IVR4</accession>
<organism evidence="3 4">
    <name type="scientific">Cyanidium caldarium</name>
    <name type="common">Red alga</name>
    <dbReference type="NCBI Taxonomy" id="2771"/>
    <lineage>
        <taxon>Eukaryota</taxon>
        <taxon>Rhodophyta</taxon>
        <taxon>Bangiophyceae</taxon>
        <taxon>Cyanidiales</taxon>
        <taxon>Cyanidiaceae</taxon>
        <taxon>Cyanidium</taxon>
    </lineage>
</organism>
<dbReference type="AlphaFoldDB" id="A0AAV9IVR4"/>
<dbReference type="SUPFAM" id="SSF56112">
    <property type="entry name" value="Protein kinase-like (PK-like)"/>
    <property type="match status" value="1"/>
</dbReference>
<dbReference type="GO" id="GO:0004672">
    <property type="term" value="F:protein kinase activity"/>
    <property type="evidence" value="ECO:0007669"/>
    <property type="project" value="InterPro"/>
</dbReference>
<name>A0AAV9IVR4_CYACA</name>
<dbReference type="Proteomes" id="UP001301350">
    <property type="component" value="Unassembled WGS sequence"/>
</dbReference>